<dbReference type="EMBL" id="FQXZ01000034">
    <property type="protein sequence ID" value="SHI26009.1"/>
    <property type="molecule type" value="Genomic_DNA"/>
</dbReference>
<sequence>MELICFPYAGGSSRAYSQLFSRLNQHIHARCMEYPGHGIKSHEPLLYEIETIATQLFHELECTNTFHSDYVFYGHSMGALVSYLVARIAAEHGYRPPCHLIVSGKSSPTLPFTGRKHLLDSEDFWQSLSAMGGIPDELMHDQQLKCYFEQILRADFTAAETWQWQPARPLQCPVTVWYGDHENVSFETASAWRQVTTKSVNIQSFPGNHFFIFDHSPLLCAVINQLLAPVPVQHAC</sequence>
<evidence type="ECO:0000256" key="1">
    <source>
        <dbReference type="ARBA" id="ARBA00007169"/>
    </source>
</evidence>
<dbReference type="PANTHER" id="PTHR11487">
    <property type="entry name" value="THIOESTERASE"/>
    <property type="match status" value="1"/>
</dbReference>
<gene>
    <name evidence="3" type="primary">lgrE_2</name>
    <name evidence="3" type="ORF">VA7868_03009</name>
</gene>
<name>A0A1M5ZPG3_9VIBR</name>
<dbReference type="PANTHER" id="PTHR11487:SF0">
    <property type="entry name" value="S-ACYL FATTY ACID SYNTHASE THIOESTERASE, MEDIUM CHAIN"/>
    <property type="match status" value="1"/>
</dbReference>
<protein>
    <submittedName>
        <fullName evidence="3">Linear gramicidin dehydrogenase LgrE</fullName>
        <ecNumber evidence="3">1.1.-.-</ecNumber>
    </submittedName>
</protein>
<keyword evidence="4" id="KW-1185">Reference proteome</keyword>
<dbReference type="STRING" id="1216006.VA7868_03009"/>
<dbReference type="SUPFAM" id="SSF53474">
    <property type="entry name" value="alpha/beta-Hydrolases"/>
    <property type="match status" value="1"/>
</dbReference>
<proteinExistence type="inferred from homology"/>
<dbReference type="Proteomes" id="UP000184608">
    <property type="component" value="Unassembled WGS sequence"/>
</dbReference>
<feature type="domain" description="Thioesterase" evidence="2">
    <location>
        <begin position="2"/>
        <end position="225"/>
    </location>
</feature>
<dbReference type="OrthoDB" id="8480037at2"/>
<reference evidence="3 4" key="1">
    <citation type="submission" date="2016-11" db="EMBL/GenBank/DDBJ databases">
        <authorList>
            <person name="Jaros S."/>
            <person name="Januszkiewicz K."/>
            <person name="Wedrychowicz H."/>
        </authorList>
    </citation>
    <scope>NUCLEOTIDE SEQUENCE [LARGE SCALE GENOMIC DNA]</scope>
    <source>
        <strain evidence="3 4">CECT 7868</strain>
    </source>
</reference>
<dbReference type="GO" id="GO:0008610">
    <property type="term" value="P:lipid biosynthetic process"/>
    <property type="evidence" value="ECO:0007669"/>
    <property type="project" value="TreeGrafter"/>
</dbReference>
<dbReference type="EC" id="1.1.-.-" evidence="3"/>
<dbReference type="InterPro" id="IPR029058">
    <property type="entry name" value="AB_hydrolase_fold"/>
</dbReference>
<dbReference type="Pfam" id="PF00975">
    <property type="entry name" value="Thioesterase"/>
    <property type="match status" value="1"/>
</dbReference>
<evidence type="ECO:0000313" key="3">
    <source>
        <dbReference type="EMBL" id="SHI26009.1"/>
    </source>
</evidence>
<dbReference type="AlphaFoldDB" id="A0A1M5ZPG3"/>
<dbReference type="Gene3D" id="3.40.50.1820">
    <property type="entry name" value="alpha/beta hydrolase"/>
    <property type="match status" value="1"/>
</dbReference>
<dbReference type="RefSeq" id="WP_073604635.1">
    <property type="nucleotide sequence ID" value="NZ_FQXZ01000034.1"/>
</dbReference>
<organism evidence="3 4">
    <name type="scientific">Vibrio aerogenes CECT 7868</name>
    <dbReference type="NCBI Taxonomy" id="1216006"/>
    <lineage>
        <taxon>Bacteria</taxon>
        <taxon>Pseudomonadati</taxon>
        <taxon>Pseudomonadota</taxon>
        <taxon>Gammaproteobacteria</taxon>
        <taxon>Vibrionales</taxon>
        <taxon>Vibrionaceae</taxon>
        <taxon>Vibrio</taxon>
    </lineage>
</organism>
<evidence type="ECO:0000313" key="4">
    <source>
        <dbReference type="Proteomes" id="UP000184608"/>
    </source>
</evidence>
<evidence type="ECO:0000259" key="2">
    <source>
        <dbReference type="Pfam" id="PF00975"/>
    </source>
</evidence>
<dbReference type="InterPro" id="IPR001031">
    <property type="entry name" value="Thioesterase"/>
</dbReference>
<comment type="similarity">
    <text evidence="1">Belongs to the thioesterase family.</text>
</comment>
<dbReference type="GO" id="GO:0016491">
    <property type="term" value="F:oxidoreductase activity"/>
    <property type="evidence" value="ECO:0007669"/>
    <property type="project" value="UniProtKB-KW"/>
</dbReference>
<accession>A0A1M5ZPG3</accession>
<keyword evidence="3" id="KW-0560">Oxidoreductase</keyword>
<dbReference type="InterPro" id="IPR012223">
    <property type="entry name" value="TEII"/>
</dbReference>